<evidence type="ECO:0000256" key="1">
    <source>
        <dbReference type="SAM" id="MobiDB-lite"/>
    </source>
</evidence>
<evidence type="ECO:0000313" key="4">
    <source>
        <dbReference type="Proteomes" id="UP001241110"/>
    </source>
</evidence>
<evidence type="ECO:0008006" key="5">
    <source>
        <dbReference type="Google" id="ProtNLM"/>
    </source>
</evidence>
<keyword evidence="2" id="KW-1133">Transmembrane helix</keyword>
<keyword evidence="2" id="KW-0472">Membrane</keyword>
<name>A0AAE3QL44_9BACT</name>
<organism evidence="3 4">
    <name type="scientific">Xanthocytophaga flava</name>
    <dbReference type="NCBI Taxonomy" id="3048013"/>
    <lineage>
        <taxon>Bacteria</taxon>
        <taxon>Pseudomonadati</taxon>
        <taxon>Bacteroidota</taxon>
        <taxon>Cytophagia</taxon>
        <taxon>Cytophagales</taxon>
        <taxon>Rhodocytophagaceae</taxon>
        <taxon>Xanthocytophaga</taxon>
    </lineage>
</organism>
<keyword evidence="2" id="KW-0812">Transmembrane</keyword>
<dbReference type="EMBL" id="JASJOS010000001">
    <property type="protein sequence ID" value="MDJ1479480.1"/>
    <property type="molecule type" value="Genomic_DNA"/>
</dbReference>
<dbReference type="Proteomes" id="UP001241110">
    <property type="component" value="Unassembled WGS sequence"/>
</dbReference>
<accession>A0AAE3QL44</accession>
<dbReference type="RefSeq" id="WP_313975689.1">
    <property type="nucleotide sequence ID" value="NZ_JASJOS010000001.1"/>
</dbReference>
<evidence type="ECO:0000256" key="2">
    <source>
        <dbReference type="SAM" id="Phobius"/>
    </source>
</evidence>
<sequence>MKTSLVRFSSSRTGKVLKWVGGIIAVVIVGIFIWLNVGLGPTIRKKLEAKVSEATKGKYQLKINWISINFITSNLVFHNVSLQPGKLASYTKGDSSKRNTNLGIEAKSVQLHDIKWRTYLAEKKIELKGIYINSPDITITQTKPDDIKQVDSTDQKKSLEDLLNGLKNEIQIDEIIVKDGKLKHTVVASKGKSTQSAEHIRIALHNIRLDSVTKQKRSFPFLDKIEASLENYQFIGADNLYALKVGKVDLKDDHSLAIENMKLQPTVSDKEFVRRKKVQNDRFIITVPKIECKGVELRQALDKKLIAQSIRVNNPVVNIYRDKRMPPKPNHHPLMPNEAIRNINFQVQIDSTFISGASITYTEQVLNAPKPGKVMFEKSNIRITNLSNDPKRMTDRNPVKIHATTMLMQGGLLTLNVSMNLLSKQFNCAYRGHLDRMSATAFNLISFPNENIRLTDGLVNEVTFSSHIRRGIARGSVKALYRDLKIEVIDPEKHKTHQLLTLLGNIAIKADNTAKEEKPARVGTIFYQRERDDSFVTYLWQSLKSGLFSSITTVNINKVKEIRKKAKALQKKGPRPTVKEKKDSVDKDSIDKDSSKKVAPEPKDSANKDLTKN</sequence>
<reference evidence="3" key="1">
    <citation type="submission" date="2023-05" db="EMBL/GenBank/DDBJ databases">
        <authorList>
            <person name="Zhang X."/>
        </authorList>
    </citation>
    <scope>NUCLEOTIDE SEQUENCE</scope>
    <source>
        <strain evidence="3">YF14B1</strain>
    </source>
</reference>
<feature type="region of interest" description="Disordered" evidence="1">
    <location>
        <begin position="567"/>
        <end position="613"/>
    </location>
</feature>
<evidence type="ECO:0000313" key="3">
    <source>
        <dbReference type="EMBL" id="MDJ1479480.1"/>
    </source>
</evidence>
<feature type="transmembrane region" description="Helical" evidence="2">
    <location>
        <begin position="16"/>
        <end position="35"/>
    </location>
</feature>
<proteinExistence type="predicted"/>
<dbReference type="AlphaFoldDB" id="A0AAE3QL44"/>
<protein>
    <recommendedName>
        <fullName evidence="5">DUF748 domain-containing protein</fullName>
    </recommendedName>
</protein>
<gene>
    <name evidence="3" type="ORF">QNI16_03220</name>
</gene>
<comment type="caution">
    <text evidence="3">The sequence shown here is derived from an EMBL/GenBank/DDBJ whole genome shotgun (WGS) entry which is preliminary data.</text>
</comment>
<feature type="compositionally biased region" description="Basic and acidic residues" evidence="1">
    <location>
        <begin position="577"/>
        <end position="613"/>
    </location>
</feature>